<dbReference type="Proteomes" id="UP000033423">
    <property type="component" value="Unassembled WGS sequence"/>
</dbReference>
<keyword evidence="2" id="KW-1185">Reference proteome</keyword>
<organism evidence="1 2">
    <name type="scientific">Candidatus Magnetobacterium bavaricum</name>
    <dbReference type="NCBI Taxonomy" id="29290"/>
    <lineage>
        <taxon>Bacteria</taxon>
        <taxon>Pseudomonadati</taxon>
        <taxon>Nitrospirota</taxon>
        <taxon>Thermodesulfovibrionia</taxon>
        <taxon>Thermodesulfovibrionales</taxon>
        <taxon>Candidatus Magnetobacteriaceae</taxon>
        <taxon>Candidatus Magnetobacterium</taxon>
    </lineage>
</organism>
<dbReference type="AlphaFoldDB" id="A0A0F3GKT1"/>
<sequence length="239" mass="25629">MTLLTRFLLTSPMMSPGRRTEAAGPFSSTPVTMTPETLAGMLNLSLMVGVRFWTPTPRIFVSDSCAEGIRAAALSSGSSPTLTLSTSSFDSRMTLTSTVVSGSMVDTIFRNCLVLALSLPLNMTITSPRFMPALSAGPPSTTSAIRTPVFSVIPKDLDSSGVKGWMFTPSQPRTILPFFMRLSMTVLAMLVGMAKPMPWYPPLVENMAVLIPTSSPLMLTRAPPELPGLMAASIWMKSS</sequence>
<dbReference type="EMBL" id="LACI01002279">
    <property type="protein sequence ID" value="KJU82530.1"/>
    <property type="molecule type" value="Genomic_DNA"/>
</dbReference>
<accession>A0A0F3GKT1</accession>
<gene>
    <name evidence="1" type="ORF">MBAV_005276</name>
</gene>
<protein>
    <submittedName>
        <fullName evidence="1">Uncharacterized protein</fullName>
    </submittedName>
</protein>
<evidence type="ECO:0000313" key="2">
    <source>
        <dbReference type="Proteomes" id="UP000033423"/>
    </source>
</evidence>
<evidence type="ECO:0000313" key="1">
    <source>
        <dbReference type="EMBL" id="KJU82530.1"/>
    </source>
</evidence>
<reference evidence="1 2" key="1">
    <citation type="submission" date="2015-02" db="EMBL/GenBank/DDBJ databases">
        <title>Single-cell genomics of uncultivated deep-branching MTB reveals a conserved set of magnetosome genes.</title>
        <authorList>
            <person name="Kolinko S."/>
            <person name="Richter M."/>
            <person name="Glockner F.O."/>
            <person name="Brachmann A."/>
            <person name="Schuler D."/>
        </authorList>
    </citation>
    <scope>NUCLEOTIDE SEQUENCE [LARGE SCALE GENOMIC DNA]</scope>
    <source>
        <strain evidence="1">TM-1</strain>
    </source>
</reference>
<name>A0A0F3GKT1_9BACT</name>
<comment type="caution">
    <text evidence="1">The sequence shown here is derived from an EMBL/GenBank/DDBJ whole genome shotgun (WGS) entry which is preliminary data.</text>
</comment>
<proteinExistence type="predicted"/>